<dbReference type="RefSeq" id="WP_119061085.1">
    <property type="nucleotide sequence ID" value="NZ_QXDF01000001.1"/>
</dbReference>
<dbReference type="OrthoDB" id="5321503at2"/>
<reference evidence="1 2" key="1">
    <citation type="submission" date="2018-08" db="EMBL/GenBank/DDBJ databases">
        <title>Genomic Encyclopedia of Archaeal and Bacterial Type Strains, Phase II (KMG-II): from individual species to whole genera.</title>
        <authorList>
            <person name="Goeker M."/>
        </authorList>
    </citation>
    <scope>NUCLEOTIDE SEQUENCE [LARGE SCALE GENOMIC DNA]</scope>
    <source>
        <strain evidence="1 2">DSM 5002</strain>
    </source>
</reference>
<name>A0A397Q5P4_9HYPH</name>
<evidence type="ECO:0000313" key="2">
    <source>
        <dbReference type="Proteomes" id="UP000266273"/>
    </source>
</evidence>
<dbReference type="AlphaFoldDB" id="A0A397Q5P4"/>
<evidence type="ECO:0000313" key="1">
    <source>
        <dbReference type="EMBL" id="RIA56273.1"/>
    </source>
</evidence>
<comment type="caution">
    <text evidence="1">The sequence shown here is derived from an EMBL/GenBank/DDBJ whole genome shotgun (WGS) entry which is preliminary data.</text>
</comment>
<proteinExistence type="predicted"/>
<dbReference type="Proteomes" id="UP000266273">
    <property type="component" value="Unassembled WGS sequence"/>
</dbReference>
<accession>A0A397Q5P4</accession>
<dbReference type="Gene3D" id="1.25.40.10">
    <property type="entry name" value="Tetratricopeptide repeat domain"/>
    <property type="match status" value="1"/>
</dbReference>
<protein>
    <recommendedName>
        <fullName evidence="3">Sel1 repeat-containing protein</fullName>
    </recommendedName>
</protein>
<dbReference type="InterPro" id="IPR011990">
    <property type="entry name" value="TPR-like_helical_dom_sf"/>
</dbReference>
<sequence>MARQDCELYGVDGGGSNAQTSEAFLRLGIQYATGSGVDPDLVAAHKWLNIAAIRGNPEALRHRREIAAEMTKAEIDEALRQARAWLNPR</sequence>
<organism evidence="1 2">
    <name type="scientific">Dichotomicrobium thermohalophilum</name>
    <dbReference type="NCBI Taxonomy" id="933063"/>
    <lineage>
        <taxon>Bacteria</taxon>
        <taxon>Pseudomonadati</taxon>
        <taxon>Pseudomonadota</taxon>
        <taxon>Alphaproteobacteria</taxon>
        <taxon>Hyphomicrobiales</taxon>
        <taxon>Hyphomicrobiaceae</taxon>
        <taxon>Dichotomicrobium</taxon>
    </lineage>
</organism>
<keyword evidence="2" id="KW-1185">Reference proteome</keyword>
<gene>
    <name evidence="1" type="ORF">BXY53_1376</name>
</gene>
<dbReference type="SUPFAM" id="SSF81901">
    <property type="entry name" value="HCP-like"/>
    <property type="match status" value="1"/>
</dbReference>
<dbReference type="EMBL" id="QXDF01000001">
    <property type="protein sequence ID" value="RIA56273.1"/>
    <property type="molecule type" value="Genomic_DNA"/>
</dbReference>
<evidence type="ECO:0008006" key="3">
    <source>
        <dbReference type="Google" id="ProtNLM"/>
    </source>
</evidence>